<dbReference type="EMBL" id="FQUQ01000006">
    <property type="protein sequence ID" value="SHG57528.1"/>
    <property type="molecule type" value="Genomic_DNA"/>
</dbReference>
<dbReference type="PROSITE" id="PS51257">
    <property type="entry name" value="PROKAR_LIPOPROTEIN"/>
    <property type="match status" value="1"/>
</dbReference>
<dbReference type="STRING" id="288992.SAMN04488522_106132"/>
<dbReference type="Proteomes" id="UP000184287">
    <property type="component" value="Unassembled WGS sequence"/>
</dbReference>
<proteinExistence type="predicted"/>
<evidence type="ECO:0000256" key="1">
    <source>
        <dbReference type="SAM" id="Phobius"/>
    </source>
</evidence>
<keyword evidence="1" id="KW-1133">Transmembrane helix</keyword>
<dbReference type="RefSeq" id="WP_073236088.1">
    <property type="nucleotide sequence ID" value="NZ_FQUQ01000006.1"/>
</dbReference>
<organism evidence="2 3">
    <name type="scientific">Pedobacter caeni</name>
    <dbReference type="NCBI Taxonomy" id="288992"/>
    <lineage>
        <taxon>Bacteria</taxon>
        <taxon>Pseudomonadati</taxon>
        <taxon>Bacteroidota</taxon>
        <taxon>Sphingobacteriia</taxon>
        <taxon>Sphingobacteriales</taxon>
        <taxon>Sphingobacteriaceae</taxon>
        <taxon>Pedobacter</taxon>
    </lineage>
</organism>
<dbReference type="OrthoDB" id="747120at2"/>
<sequence>MQEKTINYSPFLLGTLLMLGMLLGCKKDKITPSEPEPPVRSMSDLYQSAILDAMVADNSEIVDTLWALTPENTALQWKTIKGKPHVLMASFMRYPSSYPVGDSITTSWGESWLFIPQQMKARIGSSFTAASDTTMRICQLLGLPPANERSNTHIAEIWVNPENLYRPAGSRVITTKTASPILSSNSPESFSSWYNNYILFAYYRTLSTTADYHYPWTRLGYTYDWAPKAKEVGLSEYVLQSSSGAWVEKVSKVGNYFKK</sequence>
<name>A0A1M5KXK1_9SPHI</name>
<reference evidence="3" key="1">
    <citation type="submission" date="2016-11" db="EMBL/GenBank/DDBJ databases">
        <authorList>
            <person name="Varghese N."/>
            <person name="Submissions S."/>
        </authorList>
    </citation>
    <scope>NUCLEOTIDE SEQUENCE [LARGE SCALE GENOMIC DNA]</scope>
    <source>
        <strain evidence="3">DSM 16990</strain>
    </source>
</reference>
<gene>
    <name evidence="2" type="ORF">SAMN04488522_106132</name>
</gene>
<accession>A0A1M5KXK1</accession>
<keyword evidence="3" id="KW-1185">Reference proteome</keyword>
<evidence type="ECO:0000313" key="2">
    <source>
        <dbReference type="EMBL" id="SHG57528.1"/>
    </source>
</evidence>
<protein>
    <submittedName>
        <fullName evidence="2">Uncharacterized protein</fullName>
    </submittedName>
</protein>
<keyword evidence="1" id="KW-0472">Membrane</keyword>
<keyword evidence="1" id="KW-0812">Transmembrane</keyword>
<evidence type="ECO:0000313" key="3">
    <source>
        <dbReference type="Proteomes" id="UP000184287"/>
    </source>
</evidence>
<feature type="transmembrane region" description="Helical" evidence="1">
    <location>
        <begin position="6"/>
        <end position="25"/>
    </location>
</feature>
<dbReference type="AlphaFoldDB" id="A0A1M5KXK1"/>